<keyword evidence="3" id="KW-1185">Reference proteome</keyword>
<dbReference type="STRING" id="467210.HMPREF1866_00410"/>
<protein>
    <recommendedName>
        <fullName evidence="1">Phage tail fibre protein N-terminal domain-containing protein</fullName>
    </recommendedName>
</protein>
<dbReference type="EMBL" id="LSDA01000011">
    <property type="protein sequence ID" value="KXB60629.1"/>
    <property type="molecule type" value="Genomic_DNA"/>
</dbReference>
<sequence length="302" mass="33086">MANFRKTVVTNTGISAINNALASKQFLKLQSIKAGNGAYTGTENLDNATGLKSFKNSFPIKNVKLVDDTTVKIQTLITNDDITVGYDITEYGVYAEIDGSEKLIAIATAINADFIPSKASSPASILLEMYLKVSRASEIRFSYNVPEGVYATTQQIEGFIDKDSGVIAEAVLSDGWLENTTITDITEIGAKRTIKSALSALVAGLKFVVNMLSKTTEVWMRANAFTQTAPYTLRIEMPGMKSTDTPIVSHLINNGTTEANTIKRLWKSYDCIDRIDTYDGYMIVSCFRKRPEVDVLLGVKGR</sequence>
<feature type="domain" description="Phage tail fibre protein N-terminal" evidence="1">
    <location>
        <begin position="2"/>
        <end position="140"/>
    </location>
</feature>
<dbReference type="AlphaFoldDB" id="A0A133ZYV9"/>
<dbReference type="Pfam" id="PF12571">
    <property type="entry name" value="Phage_tail_fib"/>
    <property type="match status" value="1"/>
</dbReference>
<accession>A0A133ZYV9</accession>
<gene>
    <name evidence="2" type="ORF">HMPREF1866_00410</name>
</gene>
<dbReference type="OrthoDB" id="2017837at2"/>
<dbReference type="RefSeq" id="WP_060930377.1">
    <property type="nucleotide sequence ID" value="NZ_KQ959775.1"/>
</dbReference>
<evidence type="ECO:0000313" key="3">
    <source>
        <dbReference type="Proteomes" id="UP000070394"/>
    </source>
</evidence>
<organism evidence="2 3">
    <name type="scientific">Lachnoanaerobaculum saburreum</name>
    <dbReference type="NCBI Taxonomy" id="467210"/>
    <lineage>
        <taxon>Bacteria</taxon>
        <taxon>Bacillati</taxon>
        <taxon>Bacillota</taxon>
        <taxon>Clostridia</taxon>
        <taxon>Lachnospirales</taxon>
        <taxon>Lachnospiraceae</taxon>
        <taxon>Lachnoanaerobaculum</taxon>
    </lineage>
</organism>
<dbReference type="Proteomes" id="UP000070394">
    <property type="component" value="Unassembled WGS sequence"/>
</dbReference>
<comment type="caution">
    <text evidence="2">The sequence shown here is derived from an EMBL/GenBank/DDBJ whole genome shotgun (WGS) entry which is preliminary data.</text>
</comment>
<proteinExistence type="predicted"/>
<evidence type="ECO:0000259" key="1">
    <source>
        <dbReference type="Pfam" id="PF12571"/>
    </source>
</evidence>
<evidence type="ECO:0000313" key="2">
    <source>
        <dbReference type="EMBL" id="KXB60629.1"/>
    </source>
</evidence>
<name>A0A133ZYV9_9FIRM</name>
<dbReference type="PATRIC" id="fig|467210.3.peg.405"/>
<dbReference type="InterPro" id="IPR022225">
    <property type="entry name" value="Phage_tail_fibre_N"/>
</dbReference>
<reference evidence="3" key="1">
    <citation type="submission" date="2016-01" db="EMBL/GenBank/DDBJ databases">
        <authorList>
            <person name="Mitreva M."/>
            <person name="Pepin K.H."/>
            <person name="Mihindukulasuriya K.A."/>
            <person name="Fulton R."/>
            <person name="Fronick C."/>
            <person name="O'Laughlin M."/>
            <person name="Miner T."/>
            <person name="Herter B."/>
            <person name="Rosa B.A."/>
            <person name="Cordes M."/>
            <person name="Tomlinson C."/>
            <person name="Wollam A."/>
            <person name="Palsikar V.B."/>
            <person name="Mardis E.R."/>
            <person name="Wilson R.K."/>
        </authorList>
    </citation>
    <scope>NUCLEOTIDE SEQUENCE [LARGE SCALE GENOMIC DNA]</scope>
    <source>
        <strain evidence="3">DNF00896</strain>
    </source>
</reference>